<evidence type="ECO:0000256" key="6">
    <source>
        <dbReference type="ARBA" id="ARBA00022989"/>
    </source>
</evidence>
<keyword evidence="10" id="KW-1185">Reference proteome</keyword>
<feature type="transmembrane region" description="Helical" evidence="8">
    <location>
        <begin position="63"/>
        <end position="90"/>
    </location>
</feature>
<dbReference type="SUPFAM" id="SSF81345">
    <property type="entry name" value="ABC transporter involved in vitamin B12 uptake, BtuC"/>
    <property type="match status" value="2"/>
</dbReference>
<accession>A0ABT5U8Z6</accession>
<dbReference type="Pfam" id="PF01032">
    <property type="entry name" value="FecCD"/>
    <property type="match status" value="2"/>
</dbReference>
<feature type="transmembrane region" description="Helical" evidence="8">
    <location>
        <begin position="490"/>
        <end position="508"/>
    </location>
</feature>
<comment type="caution">
    <text evidence="9">The sequence shown here is derived from an EMBL/GenBank/DDBJ whole genome shotgun (WGS) entry which is preliminary data.</text>
</comment>
<keyword evidence="6 8" id="KW-1133">Transmembrane helix</keyword>
<evidence type="ECO:0000256" key="3">
    <source>
        <dbReference type="ARBA" id="ARBA00022448"/>
    </source>
</evidence>
<feature type="transmembrane region" description="Helical" evidence="8">
    <location>
        <begin position="645"/>
        <end position="665"/>
    </location>
</feature>
<gene>
    <name evidence="9" type="primary">fhuB</name>
    <name evidence="9" type="ORF">ORQ98_12660</name>
</gene>
<comment type="subcellular location">
    <subcellularLocation>
        <location evidence="1">Cell membrane</location>
        <topology evidence="1">Multi-pass membrane protein</topology>
    </subcellularLocation>
</comment>
<organism evidence="9 10">
    <name type="scientific">Spartinivicinus poritis</name>
    <dbReference type="NCBI Taxonomy" id="2994640"/>
    <lineage>
        <taxon>Bacteria</taxon>
        <taxon>Pseudomonadati</taxon>
        <taxon>Pseudomonadota</taxon>
        <taxon>Gammaproteobacteria</taxon>
        <taxon>Oceanospirillales</taxon>
        <taxon>Zooshikellaceae</taxon>
        <taxon>Spartinivicinus</taxon>
    </lineage>
</organism>
<protein>
    <submittedName>
        <fullName evidence="9">Fe(3+)-hydroxamate ABC transporter permease FhuB</fullName>
    </submittedName>
</protein>
<evidence type="ECO:0000256" key="5">
    <source>
        <dbReference type="ARBA" id="ARBA00022692"/>
    </source>
</evidence>
<evidence type="ECO:0000256" key="7">
    <source>
        <dbReference type="ARBA" id="ARBA00023136"/>
    </source>
</evidence>
<feature type="transmembrane region" description="Helical" evidence="8">
    <location>
        <begin position="317"/>
        <end position="337"/>
    </location>
</feature>
<dbReference type="PANTHER" id="PTHR30472:SF37">
    <property type="entry name" value="FE(3+) DICITRATE TRANSPORT SYSTEM PERMEASE PROTEIN FECD-RELATED"/>
    <property type="match status" value="1"/>
</dbReference>
<evidence type="ECO:0000256" key="4">
    <source>
        <dbReference type="ARBA" id="ARBA00022475"/>
    </source>
</evidence>
<dbReference type="InterPro" id="IPR000522">
    <property type="entry name" value="ABC_transptr_permease_BtuC"/>
</dbReference>
<reference evidence="9 10" key="1">
    <citation type="submission" date="2022-11" db="EMBL/GenBank/DDBJ databases">
        <title>Spartinivicinus poritis sp. nov., isolated from scleractinian coral Porites lutea.</title>
        <authorList>
            <person name="Zhang G."/>
            <person name="Cai L."/>
            <person name="Wei Q."/>
        </authorList>
    </citation>
    <scope>NUCLEOTIDE SEQUENCE [LARGE SCALE GENOMIC DNA]</scope>
    <source>
        <strain evidence="9 10">A2-2</strain>
    </source>
</reference>
<sequence>MTNLFYSAPLTRFFIISPQLVLWLVVLSLISGSIFLFNLSANLPLDLVWQATVAPDENDFRQIIYFYSFLPRIAIALLVGAGLALAGCVMQQVLSNPLASPTTLGVAAGAELGLACALLLAPSGLAIDPDWFAFIGGLLATGLVFLISARKGFAPLQMVLAGMVISLLFGAVNRVLVLFNDQQLTSLFIWGAGDLSQTDWQNVTHLLPQIAIPFILLLLFQRPLMLLQVGEQLASSVGVKVGTIRLISLTLAVFMTTSIVSTVGIISFVGLVAPALAKLAGARQFYTRLVTSAIIGALLMSMADLVIQPFSGVGGELLPAGAITALIGAPCLIWLLLRNPLSAVAKVVSEQPINIKQYAFVKLLTVCLVIAILCTAIALLVGKNEHGWAVQLTNSILTLRFPRVFAALLAGWGLAVAGCAIQRITANPMASPEIMGVSSGVALMLIVGVITGIISSRGEQLLFGSMGALLAFGIMWLLSQRSRFSPSQMVLAGIGLSAFLDATIRILLTSGTDQAKAILHWLSGSTYLATNMDVILLLVVTTILLSMLLLLHRCLDLLTLGEAAATGLGMNCQQVRLWLLIIAAILTTVATLVVGPLSFVGLLAPQLAKLFGQYAARNQLVIAGLMGSIIMVVADWLGRNWLFPWQIPAGVLASIMGGGFFLFLLRK</sequence>
<feature type="transmembrane region" description="Helical" evidence="8">
    <location>
        <begin position="620"/>
        <end position="638"/>
    </location>
</feature>
<evidence type="ECO:0000256" key="8">
    <source>
        <dbReference type="SAM" id="Phobius"/>
    </source>
</evidence>
<feature type="transmembrane region" description="Helical" evidence="8">
    <location>
        <begin position="159"/>
        <end position="180"/>
    </location>
</feature>
<dbReference type="NCBIfam" id="NF007866">
    <property type="entry name" value="PRK10577.1-2"/>
    <property type="match status" value="1"/>
</dbReference>
<comment type="similarity">
    <text evidence="2">Belongs to the binding-protein-dependent transport system permease family. FecCD subfamily.</text>
</comment>
<dbReference type="EMBL" id="JAPMOU010000014">
    <property type="protein sequence ID" value="MDE1462820.1"/>
    <property type="molecule type" value="Genomic_DNA"/>
</dbReference>
<dbReference type="RefSeq" id="WP_274689171.1">
    <property type="nucleotide sequence ID" value="NZ_JAPMOU010000014.1"/>
</dbReference>
<feature type="transmembrane region" description="Helical" evidence="8">
    <location>
        <begin position="528"/>
        <end position="551"/>
    </location>
</feature>
<feature type="transmembrane region" description="Helical" evidence="8">
    <location>
        <begin position="358"/>
        <end position="381"/>
    </location>
</feature>
<feature type="transmembrane region" description="Helical" evidence="8">
    <location>
        <begin position="577"/>
        <end position="600"/>
    </location>
</feature>
<feature type="transmembrane region" description="Helical" evidence="8">
    <location>
        <begin position="289"/>
        <end position="311"/>
    </location>
</feature>
<dbReference type="Gene3D" id="1.10.3470.10">
    <property type="entry name" value="ABC transporter involved in vitamin B12 uptake, BtuC"/>
    <property type="match status" value="2"/>
</dbReference>
<name>A0ABT5U8Z6_9GAMM</name>
<proteinExistence type="inferred from homology"/>
<dbReference type="CDD" id="cd06550">
    <property type="entry name" value="TM_ABC_iron-siderophores_like"/>
    <property type="match status" value="2"/>
</dbReference>
<keyword evidence="4" id="KW-1003">Cell membrane</keyword>
<evidence type="ECO:0000313" key="10">
    <source>
        <dbReference type="Proteomes" id="UP001528823"/>
    </source>
</evidence>
<dbReference type="Proteomes" id="UP001528823">
    <property type="component" value="Unassembled WGS sequence"/>
</dbReference>
<evidence type="ECO:0000313" key="9">
    <source>
        <dbReference type="EMBL" id="MDE1462820.1"/>
    </source>
</evidence>
<feature type="transmembrane region" description="Helical" evidence="8">
    <location>
        <begin position="401"/>
        <end position="422"/>
    </location>
</feature>
<feature type="transmembrane region" description="Helical" evidence="8">
    <location>
        <begin position="102"/>
        <end position="125"/>
    </location>
</feature>
<feature type="transmembrane region" description="Helical" evidence="8">
    <location>
        <begin position="434"/>
        <end position="454"/>
    </location>
</feature>
<keyword evidence="5 8" id="KW-0812">Transmembrane</keyword>
<feature type="transmembrane region" description="Helical" evidence="8">
    <location>
        <begin position="131"/>
        <end position="147"/>
    </location>
</feature>
<keyword evidence="7 8" id="KW-0472">Membrane</keyword>
<evidence type="ECO:0000256" key="1">
    <source>
        <dbReference type="ARBA" id="ARBA00004651"/>
    </source>
</evidence>
<feature type="transmembrane region" description="Helical" evidence="8">
    <location>
        <begin position="259"/>
        <end position="277"/>
    </location>
</feature>
<feature type="transmembrane region" description="Helical" evidence="8">
    <location>
        <begin position="460"/>
        <end position="478"/>
    </location>
</feature>
<dbReference type="InterPro" id="IPR037294">
    <property type="entry name" value="ABC_BtuC-like"/>
</dbReference>
<feature type="transmembrane region" description="Helical" evidence="8">
    <location>
        <begin position="20"/>
        <end position="43"/>
    </location>
</feature>
<dbReference type="PANTHER" id="PTHR30472">
    <property type="entry name" value="FERRIC ENTEROBACTIN TRANSPORT SYSTEM PERMEASE PROTEIN"/>
    <property type="match status" value="1"/>
</dbReference>
<keyword evidence="3" id="KW-0813">Transport</keyword>
<evidence type="ECO:0000256" key="2">
    <source>
        <dbReference type="ARBA" id="ARBA00007935"/>
    </source>
</evidence>